<evidence type="ECO:0000313" key="1">
    <source>
        <dbReference type="Proteomes" id="UP000095287"/>
    </source>
</evidence>
<proteinExistence type="predicted"/>
<keyword evidence="1" id="KW-1185">Reference proteome</keyword>
<sequence>MFLAQCAGFTAAIIACLIAFFSVEALPTYHLLKRADKTAPPHWEDLGWAWGKRSLRAPYGEFVFKQQVKKNPDWHDLGWAWGRK</sequence>
<dbReference type="AlphaFoldDB" id="A0A1I7ZPL1"/>
<organism evidence="1 2">
    <name type="scientific">Steinernema glaseri</name>
    <dbReference type="NCBI Taxonomy" id="37863"/>
    <lineage>
        <taxon>Eukaryota</taxon>
        <taxon>Metazoa</taxon>
        <taxon>Ecdysozoa</taxon>
        <taxon>Nematoda</taxon>
        <taxon>Chromadorea</taxon>
        <taxon>Rhabditida</taxon>
        <taxon>Tylenchina</taxon>
        <taxon>Panagrolaimomorpha</taxon>
        <taxon>Strongyloidoidea</taxon>
        <taxon>Steinernematidae</taxon>
        <taxon>Steinernema</taxon>
    </lineage>
</organism>
<evidence type="ECO:0000313" key="2">
    <source>
        <dbReference type="WBParaSite" id="L893_g28258.t1"/>
    </source>
</evidence>
<accession>A0A1I7ZPL1</accession>
<name>A0A1I7ZPL1_9BILA</name>
<dbReference type="Proteomes" id="UP000095287">
    <property type="component" value="Unplaced"/>
</dbReference>
<protein>
    <submittedName>
        <fullName evidence="2">Lipase maturation factor</fullName>
    </submittedName>
</protein>
<dbReference type="WBParaSite" id="L893_g28258.t1">
    <property type="protein sequence ID" value="L893_g28258.t1"/>
    <property type="gene ID" value="L893_g28258"/>
</dbReference>
<reference evidence="2" key="1">
    <citation type="submission" date="2016-11" db="UniProtKB">
        <authorList>
            <consortium name="WormBaseParasite"/>
        </authorList>
    </citation>
    <scope>IDENTIFICATION</scope>
</reference>